<evidence type="ECO:0000256" key="3">
    <source>
        <dbReference type="ARBA" id="ARBA00023134"/>
    </source>
</evidence>
<dbReference type="SMART" id="SM00382">
    <property type="entry name" value="AAA"/>
    <property type="match status" value="1"/>
</dbReference>
<keyword evidence="2" id="KW-0378">Hydrolase</keyword>
<gene>
    <name evidence="6" type="ORF">WG926_20480</name>
</gene>
<evidence type="ECO:0000256" key="4">
    <source>
        <dbReference type="ARBA" id="ARBA00023186"/>
    </source>
</evidence>
<evidence type="ECO:0000313" key="6">
    <source>
        <dbReference type="EMBL" id="MEN2990702.1"/>
    </source>
</evidence>
<dbReference type="InterPro" id="IPR027417">
    <property type="entry name" value="P-loop_NTPase"/>
</dbReference>
<dbReference type="PANTHER" id="PTHR43087:SF1">
    <property type="entry name" value="LAO_AO TRANSPORT SYSTEM ATPASE"/>
    <property type="match status" value="1"/>
</dbReference>
<dbReference type="InterPro" id="IPR052040">
    <property type="entry name" value="GTPase/Isobutyryl-CoA_mutase"/>
</dbReference>
<dbReference type="Gene3D" id="3.40.50.300">
    <property type="entry name" value="P-loop containing nucleotide triphosphate hydrolases"/>
    <property type="match status" value="1"/>
</dbReference>
<proteinExistence type="predicted"/>
<accession>A0ABU9YPF1</accession>
<sequence>MTGADQTAEAGGIAAGLRRLDEIRAGGKPALARALARLESRADAAETADLLDAAYAAPVAQVLGITGPPGVGKSSLLSALIRAYRAGGSSVGGRSVGVIAVDPSSKRTKGALLGDRTRIQTDPEDQGVFIRSMAARARLGGLADLTIAATVLMRAIHDIVLVETVGVGQSETDVEEIADTVVFCIQPASGDSLQFMKAGIMEIPDLAVVTKADIGPAAERARTDVASALKAVGVRDDGWKVPVLKVAAATGEGIDDLIAAADRHRDWMVACDLRDPRRAAQAEGWVASSLKDRFGTEGLRHLAASATAPTDDGASGPFHRLRNDARRLAERLAG</sequence>
<keyword evidence="7" id="KW-1185">Reference proteome</keyword>
<reference evidence="6 7" key="1">
    <citation type="submission" date="2024-03" db="EMBL/GenBank/DDBJ databases">
        <title>High-quality draft genome sequencing of Tistrella sp. BH-R2-4.</title>
        <authorList>
            <person name="Dong C."/>
        </authorList>
    </citation>
    <scope>NUCLEOTIDE SEQUENCE [LARGE SCALE GENOMIC DNA]</scope>
    <source>
        <strain evidence="6 7">BH-R2-4</strain>
    </source>
</reference>
<evidence type="ECO:0000256" key="1">
    <source>
        <dbReference type="ARBA" id="ARBA00022741"/>
    </source>
</evidence>
<evidence type="ECO:0000259" key="5">
    <source>
        <dbReference type="SMART" id="SM00382"/>
    </source>
</evidence>
<keyword evidence="4" id="KW-0143">Chaperone</keyword>
<name>A0ABU9YPF1_9PROT</name>
<dbReference type="Pfam" id="PF03308">
    <property type="entry name" value="MeaB"/>
    <property type="match status" value="1"/>
</dbReference>
<evidence type="ECO:0000313" key="7">
    <source>
        <dbReference type="Proteomes" id="UP001413721"/>
    </source>
</evidence>
<dbReference type="PANTHER" id="PTHR43087">
    <property type="entry name" value="LYSINE/ARGININE/ORNITHINE TRANSPORT SYSTEM KINASE"/>
    <property type="match status" value="1"/>
</dbReference>
<keyword evidence="3" id="KW-0342">GTP-binding</keyword>
<dbReference type="EMBL" id="JBBKTW010000008">
    <property type="protein sequence ID" value="MEN2990702.1"/>
    <property type="molecule type" value="Genomic_DNA"/>
</dbReference>
<protein>
    <submittedName>
        <fullName evidence="6">Methylmalonyl Co-A mutase-associated GTPase MeaB</fullName>
    </submittedName>
</protein>
<evidence type="ECO:0000256" key="2">
    <source>
        <dbReference type="ARBA" id="ARBA00022801"/>
    </source>
</evidence>
<dbReference type="RefSeq" id="WP_345938161.1">
    <property type="nucleotide sequence ID" value="NZ_JBBKTW010000008.1"/>
</dbReference>
<dbReference type="Proteomes" id="UP001413721">
    <property type="component" value="Unassembled WGS sequence"/>
</dbReference>
<comment type="caution">
    <text evidence="6">The sequence shown here is derived from an EMBL/GenBank/DDBJ whole genome shotgun (WGS) entry which is preliminary data.</text>
</comment>
<feature type="domain" description="AAA+ ATPase" evidence="5">
    <location>
        <begin position="59"/>
        <end position="233"/>
    </location>
</feature>
<dbReference type="InterPro" id="IPR003593">
    <property type="entry name" value="AAA+_ATPase"/>
</dbReference>
<dbReference type="SUPFAM" id="SSF52540">
    <property type="entry name" value="P-loop containing nucleoside triphosphate hydrolases"/>
    <property type="match status" value="1"/>
</dbReference>
<organism evidence="6 7">
    <name type="scientific">Tistrella arctica</name>
    <dbReference type="NCBI Taxonomy" id="3133430"/>
    <lineage>
        <taxon>Bacteria</taxon>
        <taxon>Pseudomonadati</taxon>
        <taxon>Pseudomonadota</taxon>
        <taxon>Alphaproteobacteria</taxon>
        <taxon>Geminicoccales</taxon>
        <taxon>Geminicoccaceae</taxon>
        <taxon>Tistrella</taxon>
    </lineage>
</organism>
<keyword evidence="1" id="KW-0547">Nucleotide-binding</keyword>